<evidence type="ECO:0000256" key="1">
    <source>
        <dbReference type="ARBA" id="ARBA00022801"/>
    </source>
</evidence>
<name>A0A9X2VJZ9_9PSEU</name>
<dbReference type="Proteomes" id="UP001141259">
    <property type="component" value="Unassembled WGS sequence"/>
</dbReference>
<keyword evidence="1" id="KW-0378">Hydrolase</keyword>
<keyword evidence="2" id="KW-0812">Transmembrane</keyword>
<dbReference type="GO" id="GO:0016787">
    <property type="term" value="F:hydrolase activity"/>
    <property type="evidence" value="ECO:0007669"/>
    <property type="project" value="UniProtKB-KW"/>
</dbReference>
<gene>
    <name evidence="3" type="ORF">NZH93_11535</name>
</gene>
<keyword evidence="2" id="KW-1133">Transmembrane helix</keyword>
<accession>A0A9X2VJZ9</accession>
<reference evidence="3" key="1">
    <citation type="submission" date="2022-08" db="EMBL/GenBank/DDBJ databases">
        <authorList>
            <person name="Tistechok S."/>
            <person name="Samborskyy M."/>
            <person name="Roman I."/>
        </authorList>
    </citation>
    <scope>NUCLEOTIDE SEQUENCE</scope>
    <source>
        <strain evidence="3">DSM 103496</strain>
    </source>
</reference>
<evidence type="ECO:0000313" key="3">
    <source>
        <dbReference type="EMBL" id="MCS7477487.1"/>
    </source>
</evidence>
<protein>
    <submittedName>
        <fullName evidence="3">Class F sortase</fullName>
    </submittedName>
</protein>
<dbReference type="Pfam" id="PF04203">
    <property type="entry name" value="Sortase"/>
    <property type="match status" value="1"/>
</dbReference>
<sequence length="216" mass="22166">MTGRHRRSGSPRHDLRRTIGVVGAVVLAASAVAVFRFAGDQRIAGVATAAVLPRPAPTWSTDPVEPGSAGVARPTRVRIPAIGVDNPVVDVGVDGTGALVPPSGPDDIGWFTGGSAPGGIGSALLAGHIDGRGGPAVFFRLTELHPGDEVVVDRADGTTVTFLVDSTTRVAKTAFPTELVYAPLPTPLLRLVTCGGSLDTAAHSYRDNVIVEASPR</sequence>
<dbReference type="SUPFAM" id="SSF63817">
    <property type="entry name" value="Sortase"/>
    <property type="match status" value="1"/>
</dbReference>
<dbReference type="EMBL" id="JANYMP010000004">
    <property type="protein sequence ID" value="MCS7477487.1"/>
    <property type="molecule type" value="Genomic_DNA"/>
</dbReference>
<organism evidence="3 4">
    <name type="scientific">Umezawaea endophytica</name>
    <dbReference type="NCBI Taxonomy" id="1654476"/>
    <lineage>
        <taxon>Bacteria</taxon>
        <taxon>Bacillati</taxon>
        <taxon>Actinomycetota</taxon>
        <taxon>Actinomycetes</taxon>
        <taxon>Pseudonocardiales</taxon>
        <taxon>Pseudonocardiaceae</taxon>
        <taxon>Umezawaea</taxon>
    </lineage>
</organism>
<evidence type="ECO:0000313" key="4">
    <source>
        <dbReference type="Proteomes" id="UP001141259"/>
    </source>
</evidence>
<dbReference type="Gene3D" id="2.40.260.10">
    <property type="entry name" value="Sortase"/>
    <property type="match status" value="1"/>
</dbReference>
<dbReference type="InterPro" id="IPR005754">
    <property type="entry name" value="Sortase"/>
</dbReference>
<evidence type="ECO:0000256" key="2">
    <source>
        <dbReference type="SAM" id="Phobius"/>
    </source>
</evidence>
<keyword evidence="4" id="KW-1185">Reference proteome</keyword>
<dbReference type="AlphaFoldDB" id="A0A9X2VJZ9"/>
<dbReference type="InterPro" id="IPR023365">
    <property type="entry name" value="Sortase_dom-sf"/>
</dbReference>
<comment type="caution">
    <text evidence="3">The sequence shown here is derived from an EMBL/GenBank/DDBJ whole genome shotgun (WGS) entry which is preliminary data.</text>
</comment>
<dbReference type="RefSeq" id="WP_259622986.1">
    <property type="nucleotide sequence ID" value="NZ_JANYMP010000004.1"/>
</dbReference>
<dbReference type="InterPro" id="IPR042001">
    <property type="entry name" value="Sortase_F"/>
</dbReference>
<proteinExistence type="predicted"/>
<keyword evidence="2" id="KW-0472">Membrane</keyword>
<dbReference type="NCBIfam" id="NF033748">
    <property type="entry name" value="class_F_sortase"/>
    <property type="match status" value="1"/>
</dbReference>
<feature type="transmembrane region" description="Helical" evidence="2">
    <location>
        <begin position="21"/>
        <end position="39"/>
    </location>
</feature>
<dbReference type="CDD" id="cd05829">
    <property type="entry name" value="Sortase_F"/>
    <property type="match status" value="1"/>
</dbReference>